<evidence type="ECO:0000313" key="3">
    <source>
        <dbReference type="Proteomes" id="UP000799291"/>
    </source>
</evidence>
<evidence type="ECO:0000313" key="2">
    <source>
        <dbReference type="EMBL" id="KAF2678450.1"/>
    </source>
</evidence>
<dbReference type="Proteomes" id="UP000799291">
    <property type="component" value="Unassembled WGS sequence"/>
</dbReference>
<dbReference type="OrthoDB" id="2910287at2759"/>
<organism evidence="2 3">
    <name type="scientific">Lentithecium fluviatile CBS 122367</name>
    <dbReference type="NCBI Taxonomy" id="1168545"/>
    <lineage>
        <taxon>Eukaryota</taxon>
        <taxon>Fungi</taxon>
        <taxon>Dikarya</taxon>
        <taxon>Ascomycota</taxon>
        <taxon>Pezizomycotina</taxon>
        <taxon>Dothideomycetes</taxon>
        <taxon>Pleosporomycetidae</taxon>
        <taxon>Pleosporales</taxon>
        <taxon>Massarineae</taxon>
        <taxon>Lentitheciaceae</taxon>
        <taxon>Lentithecium</taxon>
    </lineage>
</organism>
<name>A0A6G1IKD6_9PLEO</name>
<reference evidence="2" key="1">
    <citation type="journal article" date="2020" name="Stud. Mycol.">
        <title>101 Dothideomycetes genomes: a test case for predicting lifestyles and emergence of pathogens.</title>
        <authorList>
            <person name="Haridas S."/>
            <person name="Albert R."/>
            <person name="Binder M."/>
            <person name="Bloem J."/>
            <person name="Labutti K."/>
            <person name="Salamov A."/>
            <person name="Andreopoulos B."/>
            <person name="Baker S."/>
            <person name="Barry K."/>
            <person name="Bills G."/>
            <person name="Bluhm B."/>
            <person name="Cannon C."/>
            <person name="Castanera R."/>
            <person name="Culley D."/>
            <person name="Daum C."/>
            <person name="Ezra D."/>
            <person name="Gonzalez J."/>
            <person name="Henrissat B."/>
            <person name="Kuo A."/>
            <person name="Liang C."/>
            <person name="Lipzen A."/>
            <person name="Lutzoni F."/>
            <person name="Magnuson J."/>
            <person name="Mondo S."/>
            <person name="Nolan M."/>
            <person name="Ohm R."/>
            <person name="Pangilinan J."/>
            <person name="Park H.-J."/>
            <person name="Ramirez L."/>
            <person name="Alfaro M."/>
            <person name="Sun H."/>
            <person name="Tritt A."/>
            <person name="Yoshinaga Y."/>
            <person name="Zwiers L.-H."/>
            <person name="Turgeon B."/>
            <person name="Goodwin S."/>
            <person name="Spatafora J."/>
            <person name="Crous P."/>
            <person name="Grigoriev I."/>
        </authorList>
    </citation>
    <scope>NUCLEOTIDE SEQUENCE</scope>
    <source>
        <strain evidence="2">CBS 122367</strain>
    </source>
</reference>
<gene>
    <name evidence="2" type="ORF">K458DRAFT_317008</name>
</gene>
<keyword evidence="1" id="KW-0732">Signal</keyword>
<keyword evidence="3" id="KW-1185">Reference proteome</keyword>
<accession>A0A6G1IKD6</accession>
<sequence length="129" mass="13619">MQPSIPTTLIAFIGLATALPLDARAPGDVTFCTGENYTGECTTLSVPFYECQKVPAEFAGNVGSFKVDAGAYCRITYTADTCTPHGDAFIWPDTNAPTLHHYVDVQGNVVDAGASLTSFLCQVCTACEA</sequence>
<feature type="chain" id="PRO_5026117658" evidence="1">
    <location>
        <begin position="19"/>
        <end position="129"/>
    </location>
</feature>
<proteinExistence type="predicted"/>
<evidence type="ECO:0000256" key="1">
    <source>
        <dbReference type="SAM" id="SignalP"/>
    </source>
</evidence>
<dbReference type="EMBL" id="MU005612">
    <property type="protein sequence ID" value="KAF2678450.1"/>
    <property type="molecule type" value="Genomic_DNA"/>
</dbReference>
<dbReference type="AlphaFoldDB" id="A0A6G1IKD6"/>
<feature type="signal peptide" evidence="1">
    <location>
        <begin position="1"/>
        <end position="18"/>
    </location>
</feature>
<protein>
    <submittedName>
        <fullName evidence="2">Uncharacterized protein</fullName>
    </submittedName>
</protein>